<keyword evidence="2" id="KW-1185">Reference proteome</keyword>
<evidence type="ECO:0008006" key="3">
    <source>
        <dbReference type="Google" id="ProtNLM"/>
    </source>
</evidence>
<reference evidence="1 2" key="1">
    <citation type="submission" date="2023-07" db="EMBL/GenBank/DDBJ databases">
        <title>Genomic Encyclopedia of Type Strains, Phase IV (KMG-IV): sequencing the most valuable type-strain genomes for metagenomic binning, comparative biology and taxonomic classification.</title>
        <authorList>
            <person name="Goeker M."/>
        </authorList>
    </citation>
    <scope>NUCLEOTIDE SEQUENCE [LARGE SCALE GENOMIC DNA]</scope>
    <source>
        <strain evidence="1 2">DSM 17740</strain>
    </source>
</reference>
<name>A0ABU0CTR9_9BACI</name>
<gene>
    <name evidence="1" type="ORF">J2S00_002527</name>
</gene>
<dbReference type="Proteomes" id="UP001232445">
    <property type="component" value="Unassembled WGS sequence"/>
</dbReference>
<protein>
    <recommendedName>
        <fullName evidence="3">Spore coat associated protein CotJA</fullName>
    </recommendedName>
</protein>
<evidence type="ECO:0000313" key="2">
    <source>
        <dbReference type="Proteomes" id="UP001232445"/>
    </source>
</evidence>
<comment type="caution">
    <text evidence="1">The sequence shown here is derived from an EMBL/GenBank/DDBJ whole genome shotgun (WGS) entry which is preliminary data.</text>
</comment>
<dbReference type="EMBL" id="JAUSUQ010000009">
    <property type="protein sequence ID" value="MDQ0339734.1"/>
    <property type="molecule type" value="Genomic_DNA"/>
</dbReference>
<dbReference type="RefSeq" id="WP_307340173.1">
    <property type="nucleotide sequence ID" value="NZ_JAUSUQ010000009.1"/>
</dbReference>
<evidence type="ECO:0000313" key="1">
    <source>
        <dbReference type="EMBL" id="MDQ0339734.1"/>
    </source>
</evidence>
<sequence>MIQMGYYPLYFPESYRVAMNMIPPVQSKVPKVQPVIKKEVNSPVKRYVQWPEKIKYHTGKGLYFDQYA</sequence>
<accession>A0ABU0CTR9</accession>
<organism evidence="1 2">
    <name type="scientific">Caldalkalibacillus uzonensis</name>
    <dbReference type="NCBI Taxonomy" id="353224"/>
    <lineage>
        <taxon>Bacteria</taxon>
        <taxon>Bacillati</taxon>
        <taxon>Bacillota</taxon>
        <taxon>Bacilli</taxon>
        <taxon>Bacillales</taxon>
        <taxon>Bacillaceae</taxon>
        <taxon>Caldalkalibacillus</taxon>
    </lineage>
</organism>
<proteinExistence type="predicted"/>